<evidence type="ECO:0000256" key="1">
    <source>
        <dbReference type="PROSITE-ProRule" id="PRU00047"/>
    </source>
</evidence>
<evidence type="ECO:0000259" key="3">
    <source>
        <dbReference type="PROSITE" id="PS50158"/>
    </source>
</evidence>
<dbReference type="Pfam" id="PF26130">
    <property type="entry name" value="PB1-like"/>
    <property type="match status" value="1"/>
</dbReference>
<keyword evidence="5" id="KW-1185">Reference proteome</keyword>
<feature type="compositionally biased region" description="Polar residues" evidence="2">
    <location>
        <begin position="553"/>
        <end position="565"/>
    </location>
</feature>
<proteinExistence type="predicted"/>
<feature type="compositionally biased region" description="Basic residues" evidence="2">
    <location>
        <begin position="437"/>
        <end position="451"/>
    </location>
</feature>
<feature type="compositionally biased region" description="Low complexity" evidence="2">
    <location>
        <begin position="523"/>
        <end position="545"/>
    </location>
</feature>
<dbReference type="Proteomes" id="UP001459277">
    <property type="component" value="Unassembled WGS sequence"/>
</dbReference>
<name>A0AAW2CF25_9ROSI</name>
<feature type="compositionally biased region" description="Polar residues" evidence="2">
    <location>
        <begin position="458"/>
        <end position="467"/>
    </location>
</feature>
<feature type="compositionally biased region" description="Polar residues" evidence="2">
    <location>
        <begin position="478"/>
        <end position="512"/>
    </location>
</feature>
<feature type="compositionally biased region" description="Polar residues" evidence="2">
    <location>
        <begin position="274"/>
        <end position="286"/>
    </location>
</feature>
<dbReference type="GO" id="GO:0008270">
    <property type="term" value="F:zinc ion binding"/>
    <property type="evidence" value="ECO:0007669"/>
    <property type="project" value="UniProtKB-KW"/>
</dbReference>
<evidence type="ECO:0000256" key="2">
    <source>
        <dbReference type="SAM" id="MobiDB-lite"/>
    </source>
</evidence>
<accession>A0AAW2CF25</accession>
<feature type="region of interest" description="Disordered" evidence="2">
    <location>
        <begin position="396"/>
        <end position="586"/>
    </location>
</feature>
<feature type="compositionally biased region" description="Basic residues" evidence="2">
    <location>
        <begin position="468"/>
        <end position="477"/>
    </location>
</feature>
<evidence type="ECO:0000313" key="5">
    <source>
        <dbReference type="Proteomes" id="UP001459277"/>
    </source>
</evidence>
<keyword evidence="1" id="KW-0863">Zinc-finger</keyword>
<gene>
    <name evidence="4" type="ORF">SO802_021309</name>
</gene>
<dbReference type="InterPro" id="IPR001878">
    <property type="entry name" value="Znf_CCHC"/>
</dbReference>
<dbReference type="GO" id="GO:0003676">
    <property type="term" value="F:nucleic acid binding"/>
    <property type="evidence" value="ECO:0007669"/>
    <property type="project" value="InterPro"/>
</dbReference>
<organism evidence="4 5">
    <name type="scientific">Lithocarpus litseifolius</name>
    <dbReference type="NCBI Taxonomy" id="425828"/>
    <lineage>
        <taxon>Eukaryota</taxon>
        <taxon>Viridiplantae</taxon>
        <taxon>Streptophyta</taxon>
        <taxon>Embryophyta</taxon>
        <taxon>Tracheophyta</taxon>
        <taxon>Spermatophyta</taxon>
        <taxon>Magnoliopsida</taxon>
        <taxon>eudicotyledons</taxon>
        <taxon>Gunneridae</taxon>
        <taxon>Pentapetalae</taxon>
        <taxon>rosids</taxon>
        <taxon>fabids</taxon>
        <taxon>Fagales</taxon>
        <taxon>Fagaceae</taxon>
        <taxon>Lithocarpus</taxon>
    </lineage>
</organism>
<reference evidence="4 5" key="1">
    <citation type="submission" date="2024-01" db="EMBL/GenBank/DDBJ databases">
        <title>A telomere-to-telomere, gap-free genome of sweet tea (Lithocarpus litseifolius).</title>
        <authorList>
            <person name="Zhou J."/>
        </authorList>
    </citation>
    <scope>NUCLEOTIDE SEQUENCE [LARGE SCALE GENOMIC DNA]</scope>
    <source>
        <strain evidence="4">Zhou-2022a</strain>
        <tissue evidence="4">Leaf</tissue>
    </source>
</reference>
<feature type="region of interest" description="Disordered" evidence="2">
    <location>
        <begin position="240"/>
        <end position="288"/>
    </location>
</feature>
<dbReference type="EMBL" id="JAZDWU010000007">
    <property type="protein sequence ID" value="KAK9996623.1"/>
    <property type="molecule type" value="Genomic_DNA"/>
</dbReference>
<evidence type="ECO:0000313" key="4">
    <source>
        <dbReference type="EMBL" id="KAK9996623.1"/>
    </source>
</evidence>
<protein>
    <recommendedName>
        <fullName evidence="3">CCHC-type domain-containing protein</fullName>
    </recommendedName>
</protein>
<keyword evidence="1" id="KW-0479">Metal-binding</keyword>
<comment type="caution">
    <text evidence="4">The sequence shown here is derived from an EMBL/GenBank/DDBJ whole genome shotgun (WGS) entry which is preliminary data.</text>
</comment>
<dbReference type="AlphaFoldDB" id="A0AAW2CF25"/>
<feature type="compositionally biased region" description="Basic residues" evidence="2">
    <location>
        <begin position="406"/>
        <end position="418"/>
    </location>
</feature>
<dbReference type="PROSITE" id="PS50158">
    <property type="entry name" value="ZF_CCHC"/>
    <property type="match status" value="1"/>
</dbReference>
<dbReference type="InterPro" id="IPR058594">
    <property type="entry name" value="PB1-like_dom_pln"/>
</dbReference>
<keyword evidence="1" id="KW-0862">Zinc</keyword>
<sequence>MDELFTLYVHHGGYFDVNPQKYVGGEVGVVDDCDPDKWSKVEIESICREFGYTHVSRLWYRSPGDNEEEGDGVFQLIKDDHDAMTMTKLVRGHGQIHVYVEHPVYEPILINGGNGVPLDIVVEPDHDDPFVVSDSESCSSSELERSFDGYYNGQGYYASSGDNFNDDDDSDDGNDHWGDFFAHWDGGDAHCDGGNAGGRDGGRDGDEFGSGGARDAGDRNDHSDDEVEILECRRLRKEPIVEEPIVEEPQQDGAVTTDSNDSSEDSDVEGARSMNPNQRYGGQDSASNDREELMHMRDQMGDGVINSDYTTEELLSLSESSSDGGFQVDGIYDSESDATVNETVVDNVRRRRKTFPVFRPVEQAEKYTNAYYHTSTYKACYEHSIDPLNGANMWTSTGLPPVQPPIKRRPPGRPKKKRILEPNEPRRGNHKGLGIAKRCKSCGKIGHNKRSCKGEVGGNTSLPGAQNQRRHRPKKKNGNGQRATQEQPNPTSMPSSQQPRTNQQGTRPSKLQPTRHKTANNHPTSSNPASSNLTNTNPSNLTSTNPRKRRRGTVTNETLTASRNASRYREALRVADSQASVHGPRG</sequence>
<feature type="region of interest" description="Disordered" evidence="2">
    <location>
        <begin position="193"/>
        <end position="227"/>
    </location>
</feature>
<feature type="domain" description="CCHC-type" evidence="3">
    <location>
        <begin position="438"/>
        <end position="453"/>
    </location>
</feature>